<dbReference type="SUPFAM" id="SSF54928">
    <property type="entry name" value="RNA-binding domain, RBD"/>
    <property type="match status" value="2"/>
</dbReference>
<dbReference type="InterPro" id="IPR035979">
    <property type="entry name" value="RBD_domain_sf"/>
</dbReference>
<dbReference type="AlphaFoldDB" id="A0AAN6E0Y5"/>
<feature type="region of interest" description="Disordered" evidence="3">
    <location>
        <begin position="1"/>
        <end position="58"/>
    </location>
</feature>
<feature type="domain" description="RRM" evidence="4">
    <location>
        <begin position="220"/>
        <end position="320"/>
    </location>
</feature>
<proteinExistence type="predicted"/>
<dbReference type="Gene3D" id="3.30.70.330">
    <property type="match status" value="2"/>
</dbReference>
<dbReference type="SMART" id="SM00360">
    <property type="entry name" value="RRM"/>
    <property type="match status" value="2"/>
</dbReference>
<keyword evidence="6" id="KW-1185">Reference proteome</keyword>
<dbReference type="InterPro" id="IPR000504">
    <property type="entry name" value="RRM_dom"/>
</dbReference>
<dbReference type="PROSITE" id="PS50102">
    <property type="entry name" value="RRM"/>
    <property type="match status" value="2"/>
</dbReference>
<feature type="region of interest" description="Disordered" evidence="3">
    <location>
        <begin position="136"/>
        <end position="193"/>
    </location>
</feature>
<dbReference type="InterPro" id="IPR050502">
    <property type="entry name" value="Euk_RNA-bind_prot"/>
</dbReference>
<evidence type="ECO:0000313" key="5">
    <source>
        <dbReference type="EMBL" id="KAI1615237.1"/>
    </source>
</evidence>
<dbReference type="GO" id="GO:0003729">
    <property type="term" value="F:mRNA binding"/>
    <property type="evidence" value="ECO:0007669"/>
    <property type="project" value="TreeGrafter"/>
</dbReference>
<feature type="domain" description="RRM" evidence="4">
    <location>
        <begin position="61"/>
        <end position="140"/>
    </location>
</feature>
<feature type="region of interest" description="Disordered" evidence="3">
    <location>
        <begin position="309"/>
        <end position="362"/>
    </location>
</feature>
<comment type="caution">
    <text evidence="5">The sequence shown here is derived from an EMBL/GenBank/DDBJ whole genome shotgun (WGS) entry which is preliminary data.</text>
</comment>
<evidence type="ECO:0000259" key="4">
    <source>
        <dbReference type="PROSITE" id="PS50102"/>
    </source>
</evidence>
<protein>
    <recommendedName>
        <fullName evidence="4">RRM domain-containing protein</fullName>
    </recommendedName>
</protein>
<name>A0AAN6E0Y5_9EURO</name>
<dbReference type="Pfam" id="PF00076">
    <property type="entry name" value="RRM_1"/>
    <property type="match status" value="1"/>
</dbReference>
<dbReference type="PANTHER" id="PTHR48025:SF1">
    <property type="entry name" value="RRM DOMAIN-CONTAINING PROTEIN"/>
    <property type="match status" value="1"/>
</dbReference>
<evidence type="ECO:0000256" key="3">
    <source>
        <dbReference type="SAM" id="MobiDB-lite"/>
    </source>
</evidence>
<evidence type="ECO:0000313" key="6">
    <source>
        <dbReference type="Proteomes" id="UP001203852"/>
    </source>
</evidence>
<gene>
    <name evidence="5" type="ORF">EDD36DRAFT_179485</name>
</gene>
<dbReference type="EMBL" id="MU404352">
    <property type="protein sequence ID" value="KAI1615237.1"/>
    <property type="molecule type" value="Genomic_DNA"/>
</dbReference>
<dbReference type="CDD" id="cd00590">
    <property type="entry name" value="RRM_SF"/>
    <property type="match status" value="1"/>
</dbReference>
<sequence>MEETPPPSGTGTPRQQPAWRSAASSNWRVKDDSPRLEQPANKARLGGGGRSDSQSEDAAGTRVYVGNLLYTAQKADIETLFAERGFTVTNVNISTDPFTGRNLSYCFVDLGSADEAARAITELNGVDVLGRSLKVSPGVARRGPGSGSGAGLGSARPQSREGREGREGQDGGREVRMKNYDRGYARESRDERNTEYKPTFDRWSRNDASTHWQAPQAEGRRLYVGNLPRIEPQSALDEEIQSLFATYLAEEQITPTAVSKLVSPHTVRNPTAGSNLGEPGNLYYCFVDLARAEDVDVVIAKLDGQQGSWGGNLRVNRARNADRKVTREQGPRGGQDGGERRSGGASAWRSGSRDVRTEEGQQ</sequence>
<dbReference type="InterPro" id="IPR012677">
    <property type="entry name" value="Nucleotide-bd_a/b_plait_sf"/>
</dbReference>
<reference evidence="5" key="1">
    <citation type="journal article" date="2022" name="bioRxiv">
        <title>Deciphering the potential niche of two novel black yeast fungi from a biological soil crust based on their genomes, phenotypes, and melanin regulation.</title>
        <authorList>
            <consortium name="DOE Joint Genome Institute"/>
            <person name="Carr E.C."/>
            <person name="Barton Q."/>
            <person name="Grambo S."/>
            <person name="Sullivan M."/>
            <person name="Renfro C.M."/>
            <person name="Kuo A."/>
            <person name="Pangilinan J."/>
            <person name="Lipzen A."/>
            <person name="Keymanesh K."/>
            <person name="Savage E."/>
            <person name="Barry K."/>
            <person name="Grigoriev I.V."/>
            <person name="Riekhof W.R."/>
            <person name="Harris S.S."/>
        </authorList>
    </citation>
    <scope>NUCLEOTIDE SEQUENCE</scope>
    <source>
        <strain evidence="5">JF 03-4F</strain>
    </source>
</reference>
<organism evidence="5 6">
    <name type="scientific">Exophiala viscosa</name>
    <dbReference type="NCBI Taxonomy" id="2486360"/>
    <lineage>
        <taxon>Eukaryota</taxon>
        <taxon>Fungi</taxon>
        <taxon>Dikarya</taxon>
        <taxon>Ascomycota</taxon>
        <taxon>Pezizomycotina</taxon>
        <taxon>Eurotiomycetes</taxon>
        <taxon>Chaetothyriomycetidae</taxon>
        <taxon>Chaetothyriales</taxon>
        <taxon>Herpotrichiellaceae</taxon>
        <taxon>Exophiala</taxon>
    </lineage>
</organism>
<feature type="compositionally biased region" description="Basic and acidic residues" evidence="3">
    <location>
        <begin position="351"/>
        <end position="362"/>
    </location>
</feature>
<accession>A0AAN6E0Y5</accession>
<evidence type="ECO:0000256" key="2">
    <source>
        <dbReference type="PROSITE-ProRule" id="PRU00176"/>
    </source>
</evidence>
<feature type="compositionally biased region" description="Basic and acidic residues" evidence="3">
    <location>
        <begin position="158"/>
        <end position="193"/>
    </location>
</feature>
<evidence type="ECO:0000256" key="1">
    <source>
        <dbReference type="ARBA" id="ARBA00022884"/>
    </source>
</evidence>
<keyword evidence="1 2" id="KW-0694">RNA-binding</keyword>
<dbReference type="Proteomes" id="UP001203852">
    <property type="component" value="Unassembled WGS sequence"/>
</dbReference>
<feature type="compositionally biased region" description="Basic and acidic residues" evidence="3">
    <location>
        <begin position="319"/>
        <end position="330"/>
    </location>
</feature>
<dbReference type="PANTHER" id="PTHR48025">
    <property type="entry name" value="OS02G0815200 PROTEIN"/>
    <property type="match status" value="1"/>
</dbReference>